<evidence type="ECO:0000313" key="4">
    <source>
        <dbReference type="Proteomes" id="UP000553776"/>
    </source>
</evidence>
<dbReference type="GO" id="GO:0047661">
    <property type="term" value="F:amino-acid racemase activity"/>
    <property type="evidence" value="ECO:0007669"/>
    <property type="project" value="InterPro"/>
</dbReference>
<reference evidence="3 4" key="1">
    <citation type="submission" date="2020-08" db="EMBL/GenBank/DDBJ databases">
        <title>Cohnella phylogeny.</title>
        <authorList>
            <person name="Dunlap C."/>
        </authorList>
    </citation>
    <scope>NUCLEOTIDE SEQUENCE [LARGE SCALE GENOMIC DNA]</scope>
    <source>
        <strain evidence="3 4">DSM 25239</strain>
    </source>
</reference>
<dbReference type="SUPFAM" id="SSF53681">
    <property type="entry name" value="Aspartate/glutamate racemase"/>
    <property type="match status" value="2"/>
</dbReference>
<dbReference type="InterPro" id="IPR015942">
    <property type="entry name" value="Asp/Glu/hydantoin_racemase"/>
</dbReference>
<dbReference type="InterPro" id="IPR001920">
    <property type="entry name" value="Asp/Glu_race"/>
</dbReference>
<dbReference type="InterPro" id="IPR004380">
    <property type="entry name" value="Asp_race"/>
</dbReference>
<evidence type="ECO:0000256" key="1">
    <source>
        <dbReference type="ARBA" id="ARBA00007847"/>
    </source>
</evidence>
<dbReference type="PANTHER" id="PTHR21198">
    <property type="entry name" value="GLUTAMATE RACEMASE"/>
    <property type="match status" value="1"/>
</dbReference>
<dbReference type="NCBIfam" id="TIGR00035">
    <property type="entry name" value="asp_race"/>
    <property type="match status" value="1"/>
</dbReference>
<dbReference type="Proteomes" id="UP000553776">
    <property type="component" value="Unassembled WGS sequence"/>
</dbReference>
<accession>A0A841U745</accession>
<keyword evidence="4" id="KW-1185">Reference proteome</keyword>
<dbReference type="Pfam" id="PF01177">
    <property type="entry name" value="Asp_Glu_race"/>
    <property type="match status" value="1"/>
</dbReference>
<dbReference type="InterPro" id="IPR018187">
    <property type="entry name" value="Asp/Glu_racemase_AS_1"/>
</dbReference>
<dbReference type="PANTHER" id="PTHR21198:SF7">
    <property type="entry name" value="ASPARTATE-GLUTAMATE RACEMASE FAMILY"/>
    <property type="match status" value="1"/>
</dbReference>
<sequence length="235" mass="26339">MDNKRLGVIGGMGPKATSVFMDQVIEHTVADRDQDHIDMVVLNHATLPDRTTVILENAGERFLKAVERDLRLLEQAGADHIAIPCNTSHYFYDEMQAMTSIPIIHMVEETIKEIGRRFGSVRKVGVLATNGTLRSGVYRKVCDKYGLELQEPEESVQREIMNIIYNDIKRGRMISSEGLERIILDLVEQDGCDCVIIACTELSCIRLGEQAAEFSVDAMDVLVRKSIELSGKHYG</sequence>
<organism evidence="3 4">
    <name type="scientific">Cohnella xylanilytica</name>
    <dbReference type="NCBI Taxonomy" id="557555"/>
    <lineage>
        <taxon>Bacteria</taxon>
        <taxon>Bacillati</taxon>
        <taxon>Bacillota</taxon>
        <taxon>Bacilli</taxon>
        <taxon>Bacillales</taxon>
        <taxon>Paenibacillaceae</taxon>
        <taxon>Cohnella</taxon>
    </lineage>
</organism>
<dbReference type="EMBL" id="JACJVR010000079">
    <property type="protein sequence ID" value="MBB6693800.1"/>
    <property type="molecule type" value="Genomic_DNA"/>
</dbReference>
<dbReference type="Gene3D" id="3.40.50.1860">
    <property type="match status" value="2"/>
</dbReference>
<dbReference type="AlphaFoldDB" id="A0A841U745"/>
<evidence type="ECO:0000256" key="2">
    <source>
        <dbReference type="ARBA" id="ARBA00023235"/>
    </source>
</evidence>
<keyword evidence="2 3" id="KW-0413">Isomerase</keyword>
<name>A0A841U745_9BACL</name>
<proteinExistence type="inferred from homology"/>
<evidence type="ECO:0000313" key="3">
    <source>
        <dbReference type="EMBL" id="MBB6693800.1"/>
    </source>
</evidence>
<protein>
    <submittedName>
        <fullName evidence="3">Amino acid racemase</fullName>
        <ecNumber evidence="3">5.1.1.-</ecNumber>
    </submittedName>
</protein>
<dbReference type="PROSITE" id="PS00923">
    <property type="entry name" value="ASP_GLU_RACEMASE_1"/>
    <property type="match status" value="1"/>
</dbReference>
<comment type="caution">
    <text evidence="3">The sequence shown here is derived from an EMBL/GenBank/DDBJ whole genome shotgun (WGS) entry which is preliminary data.</text>
</comment>
<gene>
    <name evidence="3" type="ORF">H7B90_20595</name>
</gene>
<dbReference type="EC" id="5.1.1.-" evidence="3"/>
<comment type="similarity">
    <text evidence="1">Belongs to the aspartate/glutamate racemases family.</text>
</comment>